<dbReference type="PATRIC" id="fig|1392007.3.peg.704"/>
<dbReference type="InterPro" id="IPR047141">
    <property type="entry name" value="Stealth"/>
</dbReference>
<dbReference type="Pfam" id="PF11380">
    <property type="entry name" value="Stealth_CR2"/>
    <property type="match status" value="1"/>
</dbReference>
<evidence type="ECO:0000256" key="2">
    <source>
        <dbReference type="ARBA" id="ARBA00022679"/>
    </source>
</evidence>
<evidence type="ECO:0000256" key="3">
    <source>
        <dbReference type="ARBA" id="ARBA00023169"/>
    </source>
</evidence>
<name>V7HYV9_9LACO</name>
<keyword evidence="2 5" id="KW-0808">Transferase</keyword>
<evidence type="ECO:0000259" key="4">
    <source>
        <dbReference type="Pfam" id="PF11380"/>
    </source>
</evidence>
<dbReference type="PANTHER" id="PTHR24045:SF0">
    <property type="entry name" value="N-ACETYLGLUCOSAMINE-1-PHOSPHOTRANSFERASE SUBUNITS ALPHA_BETA"/>
    <property type="match status" value="1"/>
</dbReference>
<dbReference type="Proteomes" id="UP000018559">
    <property type="component" value="Unassembled WGS sequence"/>
</dbReference>
<keyword evidence="3" id="KW-0270">Exopolysaccharide synthesis</keyword>
<protein>
    <submittedName>
        <fullName evidence="5">Capsular polysaccharide phosphotransferase eps10H</fullName>
    </submittedName>
</protein>
<accession>V7HYV9</accession>
<feature type="domain" description="Stealth protein CR2 conserved region 2" evidence="4">
    <location>
        <begin position="16"/>
        <end position="119"/>
    </location>
</feature>
<keyword evidence="6" id="KW-1185">Reference proteome</keyword>
<dbReference type="InterPro" id="IPR021520">
    <property type="entry name" value="Stealth_CR2"/>
</dbReference>
<reference evidence="5 6" key="1">
    <citation type="journal article" date="2014" name="Genome Announc.">
        <title>The Genome of the Predominant Equine Lactobacillus Species, Lactobacillus equi, Is Reflective of Its Lifestyle Adaptations to an Herbivorous Host.</title>
        <authorList>
            <person name="O'Donnell M.M."/>
            <person name="Harris H.M."/>
            <person name="O'Toole P.W."/>
            <person name="Ross R.P."/>
        </authorList>
    </citation>
    <scope>NUCLEOTIDE SEQUENCE [LARGE SCALE GENOMIC DNA]</scope>
    <source>
        <strain evidence="5 6">DPC 6820</strain>
    </source>
</reference>
<evidence type="ECO:0000313" key="6">
    <source>
        <dbReference type="Proteomes" id="UP000018559"/>
    </source>
</evidence>
<evidence type="ECO:0000256" key="1">
    <source>
        <dbReference type="ARBA" id="ARBA00007583"/>
    </source>
</evidence>
<dbReference type="PANTHER" id="PTHR24045">
    <property type="match status" value="1"/>
</dbReference>
<dbReference type="GO" id="GO:0000271">
    <property type="term" value="P:polysaccharide biosynthetic process"/>
    <property type="evidence" value="ECO:0007669"/>
    <property type="project" value="UniProtKB-KW"/>
</dbReference>
<gene>
    <name evidence="5" type="ORF">LEQ_1598c</name>
</gene>
<dbReference type="EMBL" id="AWWH01000067">
    <property type="protein sequence ID" value="ETA74475.1"/>
    <property type="molecule type" value="Genomic_DNA"/>
</dbReference>
<comment type="caution">
    <text evidence="5">The sequence shown here is derived from an EMBL/GenBank/DDBJ whole genome shotgun (WGS) entry which is preliminary data.</text>
</comment>
<evidence type="ECO:0000313" key="5">
    <source>
        <dbReference type="EMBL" id="ETA74475.1"/>
    </source>
</evidence>
<dbReference type="GO" id="GO:0016772">
    <property type="term" value="F:transferase activity, transferring phosphorus-containing groups"/>
    <property type="evidence" value="ECO:0007669"/>
    <property type="project" value="InterPro"/>
</dbReference>
<sequence length="306" mass="36132">MPQSNQKRSMSSQKAYRDWGTFKYWFRGIEKYASWVNHIYLVTDNQIPEWLNIDHKKVTVIDHKDIIAEKYLPTFNSNAIEANIHRIPGLAEHFVIFNDDMYLTNRVLPTDFFDEVGNPKSRTCINPIIPERYGTANFQVNNMEIINEHFTAKQIVKNAKLLSLKQGLKNVIRSVLYCYSKTFIGFWESHMPYAMLKSTYNLLWEKESRVLEITSSNRFRNKTDTNLWLFKYWQLASGKTAINKKNIGLLFTLSNSNEYIWQVLHTGKFKVMCINDGFDISDRTRIMQEFITNMEEEFPLKSNFEI</sequence>
<organism evidence="5 6">
    <name type="scientific">Ligilactobacillus equi DPC 6820</name>
    <dbReference type="NCBI Taxonomy" id="1392007"/>
    <lineage>
        <taxon>Bacteria</taxon>
        <taxon>Bacillati</taxon>
        <taxon>Bacillota</taxon>
        <taxon>Bacilli</taxon>
        <taxon>Lactobacillales</taxon>
        <taxon>Lactobacillaceae</taxon>
        <taxon>Ligilactobacillus</taxon>
    </lineage>
</organism>
<proteinExistence type="inferred from homology"/>
<comment type="similarity">
    <text evidence="1">Belongs to the stealth family.</text>
</comment>
<dbReference type="AlphaFoldDB" id="V7HYV9"/>